<reference evidence="4 5" key="2">
    <citation type="submission" date="2024-07" db="EMBL/GenBank/DDBJ databases">
        <authorList>
            <person name="Akdeniz Z."/>
        </authorList>
    </citation>
    <scope>NUCLEOTIDE SEQUENCE [LARGE SCALE GENOMIC DNA]</scope>
</reference>
<keyword evidence="5" id="KW-1185">Reference proteome</keyword>
<dbReference type="Pfam" id="PF00535">
    <property type="entry name" value="Glycos_transf_2"/>
    <property type="match status" value="1"/>
</dbReference>
<dbReference type="InterPro" id="IPR029044">
    <property type="entry name" value="Nucleotide-diphossugar_trans"/>
</dbReference>
<feature type="domain" description="Glycosyltransferase 2-like" evidence="2">
    <location>
        <begin position="13"/>
        <end position="128"/>
    </location>
</feature>
<proteinExistence type="predicted"/>
<evidence type="ECO:0000256" key="1">
    <source>
        <dbReference type="ARBA" id="ARBA00003301"/>
    </source>
</evidence>
<sequence length="333" mass="38195">MLFLGILAQPQVSVIIPLYNHYQHINNSIQSILNQTYENFNIIVVEDASTDDSYLVMKKIAKKEPKITVLQHEENRGPFQARLTALKSTTAEYVLFVDADDYLNNDKILQLAVDAALKHNADCVQFSELLQNIEWTKPYLWGNPPAIGPQRRHFMVQKWAESGVGTALHGKLLSTAVLRETLEFLGEEVTNRNIYYAEDLLVMLAFHQLSSTYVGLKDVGYTYFDRFESSTERSAKTYSGAQRRADDTAFVVEQVMKYGMKKFKAQFKEQIYYIFLNAFKTLDAKMLVSQKSKICETYLNTKIVGNKRSQMIIDEYCKSVKAKYAGVFSQEEM</sequence>
<evidence type="ECO:0000259" key="2">
    <source>
        <dbReference type="Pfam" id="PF00535"/>
    </source>
</evidence>
<comment type="function">
    <text evidence="1">Dolichyl-phosphate beta-glucosyltransferase involved in the glycosylation of glycoproteins through the synthesis of dolichyl beta-D-glucosyl phosphate which serves as a sugar donor for transfer of three glucose residues to the Man-9-GlcNAc-2-PP-dolichol precursor to N-glycans.</text>
</comment>
<dbReference type="InterPro" id="IPR001173">
    <property type="entry name" value="Glyco_trans_2-like"/>
</dbReference>
<evidence type="ECO:0000313" key="4">
    <source>
        <dbReference type="EMBL" id="CAL6005248.1"/>
    </source>
</evidence>
<reference evidence="3" key="1">
    <citation type="submission" date="2023-06" db="EMBL/GenBank/DDBJ databases">
        <authorList>
            <person name="Kurt Z."/>
        </authorList>
    </citation>
    <scope>NUCLEOTIDE SEQUENCE</scope>
</reference>
<dbReference type="PANTHER" id="PTHR43685">
    <property type="entry name" value="GLYCOSYLTRANSFERASE"/>
    <property type="match status" value="1"/>
</dbReference>
<accession>A0AA86QT98</accession>
<dbReference type="PANTHER" id="PTHR43685:SF11">
    <property type="entry name" value="GLYCOSYLTRANSFERASE TAGX-RELATED"/>
    <property type="match status" value="1"/>
</dbReference>
<dbReference type="InterPro" id="IPR050834">
    <property type="entry name" value="Glycosyltransf_2"/>
</dbReference>
<evidence type="ECO:0000313" key="5">
    <source>
        <dbReference type="Proteomes" id="UP001642409"/>
    </source>
</evidence>
<evidence type="ECO:0000313" key="3">
    <source>
        <dbReference type="EMBL" id="CAI9957575.1"/>
    </source>
</evidence>
<dbReference type="AlphaFoldDB" id="A0AA86QT98"/>
<keyword evidence="3" id="KW-0808">Transferase</keyword>
<gene>
    <name evidence="4" type="ORF">HINF_LOCUS19279</name>
    <name evidence="3" type="ORF">HINF_LOCUS45220</name>
</gene>
<dbReference type="GO" id="GO:0016740">
    <property type="term" value="F:transferase activity"/>
    <property type="evidence" value="ECO:0007669"/>
    <property type="project" value="UniProtKB-KW"/>
</dbReference>
<name>A0AA86QT98_9EUKA</name>
<dbReference type="EMBL" id="CAXDID020000050">
    <property type="protein sequence ID" value="CAL6005248.1"/>
    <property type="molecule type" value="Genomic_DNA"/>
</dbReference>
<organism evidence="3">
    <name type="scientific">Hexamita inflata</name>
    <dbReference type="NCBI Taxonomy" id="28002"/>
    <lineage>
        <taxon>Eukaryota</taxon>
        <taxon>Metamonada</taxon>
        <taxon>Diplomonadida</taxon>
        <taxon>Hexamitidae</taxon>
        <taxon>Hexamitinae</taxon>
        <taxon>Hexamita</taxon>
    </lineage>
</organism>
<dbReference type="CDD" id="cd00761">
    <property type="entry name" value="Glyco_tranf_GTA_type"/>
    <property type="match status" value="1"/>
</dbReference>
<protein>
    <submittedName>
        <fullName evidence="3">Glycosyl transferase family 2 protein</fullName>
    </submittedName>
    <submittedName>
        <fullName evidence="4">Glycosyl_transferase family 2 protein</fullName>
    </submittedName>
</protein>
<dbReference type="EMBL" id="CATOUU010000889">
    <property type="protein sequence ID" value="CAI9957575.1"/>
    <property type="molecule type" value="Genomic_DNA"/>
</dbReference>
<dbReference type="Proteomes" id="UP001642409">
    <property type="component" value="Unassembled WGS sequence"/>
</dbReference>
<dbReference type="SUPFAM" id="SSF53448">
    <property type="entry name" value="Nucleotide-diphospho-sugar transferases"/>
    <property type="match status" value="1"/>
</dbReference>
<dbReference type="Gene3D" id="3.90.550.10">
    <property type="entry name" value="Spore Coat Polysaccharide Biosynthesis Protein SpsA, Chain A"/>
    <property type="match status" value="1"/>
</dbReference>
<comment type="caution">
    <text evidence="3">The sequence shown here is derived from an EMBL/GenBank/DDBJ whole genome shotgun (WGS) entry which is preliminary data.</text>
</comment>